<gene>
    <name evidence="2" type="ORF">GCM10011391_30030</name>
</gene>
<reference evidence="2" key="2">
    <citation type="submission" date="2020-09" db="EMBL/GenBank/DDBJ databases">
        <authorList>
            <person name="Sun Q."/>
            <person name="Zhou Y."/>
        </authorList>
    </citation>
    <scope>NUCLEOTIDE SEQUENCE</scope>
    <source>
        <strain evidence="2">CGMCC 1.15371</strain>
    </source>
</reference>
<proteinExistence type="predicted"/>
<sequence>MSNKRAMSGPNNSLTINDRRGEGFSPLFEHVKVKERWEEGVMKKGDEI</sequence>
<reference evidence="2" key="1">
    <citation type="journal article" date="2014" name="Int. J. Syst. Evol. Microbiol.">
        <title>Complete genome sequence of Corynebacterium casei LMG S-19264T (=DSM 44701T), isolated from a smear-ripened cheese.</title>
        <authorList>
            <consortium name="US DOE Joint Genome Institute (JGI-PGF)"/>
            <person name="Walter F."/>
            <person name="Albersmeier A."/>
            <person name="Kalinowski J."/>
            <person name="Ruckert C."/>
        </authorList>
    </citation>
    <scope>NUCLEOTIDE SEQUENCE</scope>
    <source>
        <strain evidence="2">CGMCC 1.15371</strain>
    </source>
</reference>
<name>A0A8J2YK72_9BACL</name>
<evidence type="ECO:0000313" key="3">
    <source>
        <dbReference type="Proteomes" id="UP000628775"/>
    </source>
</evidence>
<evidence type="ECO:0000313" key="2">
    <source>
        <dbReference type="EMBL" id="GGE49198.1"/>
    </source>
</evidence>
<dbReference type="EMBL" id="BMIR01000016">
    <property type="protein sequence ID" value="GGE49198.1"/>
    <property type="molecule type" value="Genomic_DNA"/>
</dbReference>
<evidence type="ECO:0000256" key="1">
    <source>
        <dbReference type="SAM" id="MobiDB-lite"/>
    </source>
</evidence>
<protein>
    <submittedName>
        <fullName evidence="2">Uncharacterized protein</fullName>
    </submittedName>
</protein>
<keyword evidence="3" id="KW-1185">Reference proteome</keyword>
<feature type="region of interest" description="Disordered" evidence="1">
    <location>
        <begin position="1"/>
        <end position="21"/>
    </location>
</feature>
<accession>A0A8J2YK72</accession>
<feature type="compositionally biased region" description="Polar residues" evidence="1">
    <location>
        <begin position="1"/>
        <end position="16"/>
    </location>
</feature>
<organism evidence="2 3">
    <name type="scientific">Pullulanibacillus camelliae</name>
    <dbReference type="NCBI Taxonomy" id="1707096"/>
    <lineage>
        <taxon>Bacteria</taxon>
        <taxon>Bacillati</taxon>
        <taxon>Bacillota</taxon>
        <taxon>Bacilli</taxon>
        <taxon>Bacillales</taxon>
        <taxon>Sporolactobacillaceae</taxon>
        <taxon>Pullulanibacillus</taxon>
    </lineage>
</organism>
<comment type="caution">
    <text evidence="2">The sequence shown here is derived from an EMBL/GenBank/DDBJ whole genome shotgun (WGS) entry which is preliminary data.</text>
</comment>
<dbReference type="AlphaFoldDB" id="A0A8J2YK72"/>
<dbReference type="Proteomes" id="UP000628775">
    <property type="component" value="Unassembled WGS sequence"/>
</dbReference>